<dbReference type="PANTHER" id="PTHR43162">
    <property type="match status" value="1"/>
</dbReference>
<feature type="domain" description="NmrA-like" evidence="1">
    <location>
        <begin position="22"/>
        <end position="266"/>
    </location>
</feature>
<dbReference type="Gene3D" id="3.40.50.720">
    <property type="entry name" value="NAD(P)-binding Rossmann-like Domain"/>
    <property type="match status" value="1"/>
</dbReference>
<dbReference type="PANTHER" id="PTHR43162:SF1">
    <property type="entry name" value="PRESTALK A DIFFERENTIATION PROTEIN A"/>
    <property type="match status" value="1"/>
</dbReference>
<dbReference type="InterPro" id="IPR008030">
    <property type="entry name" value="NmrA-like"/>
</dbReference>
<dbReference type="InterPro" id="IPR036291">
    <property type="entry name" value="NAD(P)-bd_dom_sf"/>
</dbReference>
<dbReference type="InterPro" id="IPR051604">
    <property type="entry name" value="Ergot_Alk_Oxidoreductase"/>
</dbReference>
<sequence length="312" mass="33550">MHTPLISASQPANATGSVNAPTILITGATGTIGTELSRILSERAVPFRVMVRSPKDVRRFENLTGADVVIGDFNDVDTITPALAGIERAFLLTNSSEQAEQQQLDFVAEAQRSGVRHLVKLSQFAASLDSPVRFLRYHAAVEQAIEASGLDFTFLRPNLFMQGLLGFRASIVEQGFFFAAIGDARISTIDIRDIAAVAAEALTGSGHERNIYTLTGPEALTHTEMANTLSAALERPVSFVDVPATAMRDALLNAGFPAWQADGLLEDYAHYSRNEASGITSDVETVTGKPPRTFATFAHEYAPAFLGSVNIH</sequence>
<evidence type="ECO:0000313" key="2">
    <source>
        <dbReference type="EMBL" id="NEU68938.1"/>
    </source>
</evidence>
<dbReference type="AlphaFoldDB" id="A0A6M0IKW6"/>
<dbReference type="EMBL" id="JAAGNZ010000002">
    <property type="protein sequence ID" value="NEU68938.1"/>
    <property type="molecule type" value="Genomic_DNA"/>
</dbReference>
<reference evidence="2 3" key="1">
    <citation type="submission" date="2020-02" db="EMBL/GenBank/DDBJ databases">
        <title>Draft genome sequence of two Spirosoma agri KCTC 52727 and Spirosoma terrae KCTC 52035.</title>
        <authorList>
            <person name="Rojas J."/>
            <person name="Ambika Manirajan B."/>
            <person name="Ratering S."/>
            <person name="Suarez C."/>
            <person name="Schnell S."/>
        </authorList>
    </citation>
    <scope>NUCLEOTIDE SEQUENCE [LARGE SCALE GENOMIC DNA]</scope>
    <source>
        <strain evidence="2 3">KCTC 52727</strain>
    </source>
</reference>
<dbReference type="RefSeq" id="WP_164041430.1">
    <property type="nucleotide sequence ID" value="NZ_JAAGNZ010000002.1"/>
</dbReference>
<keyword evidence="3" id="KW-1185">Reference proteome</keyword>
<protein>
    <submittedName>
        <fullName evidence="2">SDR family oxidoreductase</fullName>
    </submittedName>
</protein>
<accession>A0A6M0IKW6</accession>
<name>A0A6M0IKW6_9BACT</name>
<evidence type="ECO:0000313" key="3">
    <source>
        <dbReference type="Proteomes" id="UP000477386"/>
    </source>
</evidence>
<dbReference type="SUPFAM" id="SSF51735">
    <property type="entry name" value="NAD(P)-binding Rossmann-fold domains"/>
    <property type="match status" value="1"/>
</dbReference>
<proteinExistence type="predicted"/>
<organism evidence="2 3">
    <name type="scientific">Spirosoma agri</name>
    <dbReference type="NCBI Taxonomy" id="1987381"/>
    <lineage>
        <taxon>Bacteria</taxon>
        <taxon>Pseudomonadati</taxon>
        <taxon>Bacteroidota</taxon>
        <taxon>Cytophagia</taxon>
        <taxon>Cytophagales</taxon>
        <taxon>Cytophagaceae</taxon>
        <taxon>Spirosoma</taxon>
    </lineage>
</organism>
<dbReference type="Pfam" id="PF05368">
    <property type="entry name" value="NmrA"/>
    <property type="match status" value="1"/>
</dbReference>
<evidence type="ECO:0000259" key="1">
    <source>
        <dbReference type="Pfam" id="PF05368"/>
    </source>
</evidence>
<comment type="caution">
    <text evidence="2">The sequence shown here is derived from an EMBL/GenBank/DDBJ whole genome shotgun (WGS) entry which is preliminary data.</text>
</comment>
<dbReference type="Proteomes" id="UP000477386">
    <property type="component" value="Unassembled WGS sequence"/>
</dbReference>
<dbReference type="Gene3D" id="3.90.25.10">
    <property type="entry name" value="UDP-galactose 4-epimerase, domain 1"/>
    <property type="match status" value="1"/>
</dbReference>
<gene>
    <name evidence="2" type="ORF">GK091_18780</name>
</gene>
<dbReference type="CDD" id="cd05269">
    <property type="entry name" value="TMR_SDR_a"/>
    <property type="match status" value="1"/>
</dbReference>